<dbReference type="Pfam" id="PF07730">
    <property type="entry name" value="HisKA_3"/>
    <property type="match status" value="1"/>
</dbReference>
<comment type="catalytic activity">
    <reaction evidence="1">
        <text>ATP + protein L-histidine = ADP + protein N-phospho-L-histidine.</text>
        <dbReference type="EC" id="2.7.13.3"/>
    </reaction>
</comment>
<dbReference type="Proteomes" id="UP000569329">
    <property type="component" value="Unassembled WGS sequence"/>
</dbReference>
<dbReference type="AlphaFoldDB" id="A0A839DT33"/>
<keyword evidence="7" id="KW-0067">ATP-binding</keyword>
<proteinExistence type="predicted"/>
<keyword evidence="9" id="KW-0812">Transmembrane</keyword>
<dbReference type="GO" id="GO:0046983">
    <property type="term" value="F:protein dimerization activity"/>
    <property type="evidence" value="ECO:0007669"/>
    <property type="project" value="InterPro"/>
</dbReference>
<evidence type="ECO:0000256" key="3">
    <source>
        <dbReference type="ARBA" id="ARBA00022553"/>
    </source>
</evidence>
<evidence type="ECO:0000256" key="7">
    <source>
        <dbReference type="ARBA" id="ARBA00022840"/>
    </source>
</evidence>
<evidence type="ECO:0000256" key="2">
    <source>
        <dbReference type="ARBA" id="ARBA00012438"/>
    </source>
</evidence>
<evidence type="ECO:0000256" key="4">
    <source>
        <dbReference type="ARBA" id="ARBA00022679"/>
    </source>
</evidence>
<feature type="transmembrane region" description="Helical" evidence="9">
    <location>
        <begin position="74"/>
        <end position="93"/>
    </location>
</feature>
<dbReference type="GO" id="GO:0016020">
    <property type="term" value="C:membrane"/>
    <property type="evidence" value="ECO:0007669"/>
    <property type="project" value="InterPro"/>
</dbReference>
<organism evidence="11 12">
    <name type="scientific">Halosaccharopolyspora lacisalsi</name>
    <dbReference type="NCBI Taxonomy" id="1000566"/>
    <lineage>
        <taxon>Bacteria</taxon>
        <taxon>Bacillati</taxon>
        <taxon>Actinomycetota</taxon>
        <taxon>Actinomycetes</taxon>
        <taxon>Pseudonocardiales</taxon>
        <taxon>Pseudonocardiaceae</taxon>
        <taxon>Halosaccharopolyspora</taxon>
    </lineage>
</organism>
<evidence type="ECO:0000259" key="10">
    <source>
        <dbReference type="Pfam" id="PF07730"/>
    </source>
</evidence>
<dbReference type="PANTHER" id="PTHR24421">
    <property type="entry name" value="NITRATE/NITRITE SENSOR PROTEIN NARX-RELATED"/>
    <property type="match status" value="1"/>
</dbReference>
<keyword evidence="3" id="KW-0597">Phosphoprotein</keyword>
<evidence type="ECO:0000256" key="5">
    <source>
        <dbReference type="ARBA" id="ARBA00022741"/>
    </source>
</evidence>
<dbReference type="InterPro" id="IPR050482">
    <property type="entry name" value="Sensor_HK_TwoCompSys"/>
</dbReference>
<keyword evidence="6 11" id="KW-0418">Kinase</keyword>
<dbReference type="PANTHER" id="PTHR24421:SF10">
    <property type="entry name" value="NITRATE_NITRITE SENSOR PROTEIN NARQ"/>
    <property type="match status" value="1"/>
</dbReference>
<keyword evidence="4" id="KW-0808">Transferase</keyword>
<dbReference type="GO" id="GO:0005524">
    <property type="term" value="F:ATP binding"/>
    <property type="evidence" value="ECO:0007669"/>
    <property type="project" value="UniProtKB-KW"/>
</dbReference>
<evidence type="ECO:0000256" key="9">
    <source>
        <dbReference type="SAM" id="Phobius"/>
    </source>
</evidence>
<feature type="transmembrane region" description="Helical" evidence="9">
    <location>
        <begin position="113"/>
        <end position="146"/>
    </location>
</feature>
<feature type="domain" description="Signal transduction histidine kinase subgroup 3 dimerisation and phosphoacceptor" evidence="10">
    <location>
        <begin position="186"/>
        <end position="250"/>
    </location>
</feature>
<feature type="transmembrane region" description="Helical" evidence="9">
    <location>
        <begin position="28"/>
        <end position="44"/>
    </location>
</feature>
<dbReference type="EMBL" id="JACGWZ010000001">
    <property type="protein sequence ID" value="MBA8823436.1"/>
    <property type="molecule type" value="Genomic_DNA"/>
</dbReference>
<evidence type="ECO:0000313" key="12">
    <source>
        <dbReference type="Proteomes" id="UP000569329"/>
    </source>
</evidence>
<dbReference type="Gene3D" id="3.30.565.10">
    <property type="entry name" value="Histidine kinase-like ATPase, C-terminal domain"/>
    <property type="match status" value="1"/>
</dbReference>
<evidence type="ECO:0000256" key="1">
    <source>
        <dbReference type="ARBA" id="ARBA00000085"/>
    </source>
</evidence>
<sequence length="370" mass="39616">MTSVAGAVRTWVAGARPPRERRARLRDVLLWAVLVTPVLARAGVRAVAEVPWWPLAVGAAVLALAVRGSRASPVLALITSAALVLLDPSFVWAQPVMSYFVGRRVPGWRIPALGFTAILVVGSVSAALGVVGWVVWVVGFAFPGIMSWLLGRYRRQHVALVHAGWERAEHLEREQRIVSEQARLRERARISQDMHDSLGHELSLIALQAGGLELAGGLDDEQRAVVGELRERAGAATEQLREMIGVLREEAGTPSTEPWSQSIDELVQRCRDAGMVVALDADGVAGGTPPMVDRAVFRVVQEALTNAAKHSPGAAVTVRVRRTGAETAVSVINPLLTTVMCSWNRPDPTGNAVVRAWSGSGNGYACSAAP</sequence>
<keyword evidence="9" id="KW-0472">Membrane</keyword>
<evidence type="ECO:0000256" key="6">
    <source>
        <dbReference type="ARBA" id="ARBA00022777"/>
    </source>
</evidence>
<dbReference type="EC" id="2.7.13.3" evidence="2"/>
<name>A0A839DT33_9PSEU</name>
<dbReference type="InterPro" id="IPR036890">
    <property type="entry name" value="HATPase_C_sf"/>
</dbReference>
<evidence type="ECO:0000313" key="11">
    <source>
        <dbReference type="EMBL" id="MBA8823436.1"/>
    </source>
</evidence>
<dbReference type="GO" id="GO:0000155">
    <property type="term" value="F:phosphorelay sensor kinase activity"/>
    <property type="evidence" value="ECO:0007669"/>
    <property type="project" value="InterPro"/>
</dbReference>
<keyword evidence="5" id="KW-0547">Nucleotide-binding</keyword>
<protein>
    <recommendedName>
        <fullName evidence="2">histidine kinase</fullName>
        <ecNumber evidence="2">2.7.13.3</ecNumber>
    </recommendedName>
</protein>
<accession>A0A839DT33</accession>
<evidence type="ECO:0000256" key="8">
    <source>
        <dbReference type="ARBA" id="ARBA00023012"/>
    </source>
</evidence>
<dbReference type="SUPFAM" id="SSF55874">
    <property type="entry name" value="ATPase domain of HSP90 chaperone/DNA topoisomerase II/histidine kinase"/>
    <property type="match status" value="1"/>
</dbReference>
<comment type="caution">
    <text evidence="11">The sequence shown here is derived from an EMBL/GenBank/DDBJ whole genome shotgun (WGS) entry which is preliminary data.</text>
</comment>
<dbReference type="Gene3D" id="1.20.5.1930">
    <property type="match status" value="1"/>
</dbReference>
<keyword evidence="8" id="KW-0902">Two-component regulatory system</keyword>
<dbReference type="RefSeq" id="WP_182542745.1">
    <property type="nucleotide sequence ID" value="NZ_JACGWZ010000001.1"/>
</dbReference>
<gene>
    <name evidence="11" type="ORF">FHX42_000765</name>
</gene>
<dbReference type="InterPro" id="IPR011712">
    <property type="entry name" value="Sig_transdc_His_kin_sub3_dim/P"/>
</dbReference>
<feature type="transmembrane region" description="Helical" evidence="9">
    <location>
        <begin position="50"/>
        <end position="67"/>
    </location>
</feature>
<keyword evidence="12" id="KW-1185">Reference proteome</keyword>
<reference evidence="11 12" key="1">
    <citation type="submission" date="2020-07" db="EMBL/GenBank/DDBJ databases">
        <title>Sequencing the genomes of 1000 actinobacteria strains.</title>
        <authorList>
            <person name="Klenk H.-P."/>
        </authorList>
    </citation>
    <scope>NUCLEOTIDE SEQUENCE [LARGE SCALE GENOMIC DNA]</scope>
    <source>
        <strain evidence="11 12">DSM 45975</strain>
    </source>
</reference>
<keyword evidence="9" id="KW-1133">Transmembrane helix</keyword>